<dbReference type="InterPro" id="IPR050082">
    <property type="entry name" value="RNA_methyltr_RlmE"/>
</dbReference>
<proteinExistence type="inferred from homology"/>
<keyword evidence="3" id="KW-0489">Methyltransferase</keyword>
<keyword evidence="5 7" id="KW-0949">S-adenosyl-L-methionine</keyword>
<evidence type="ECO:0000256" key="6">
    <source>
        <dbReference type="ARBA" id="ARBA00041184"/>
    </source>
</evidence>
<dbReference type="InterPro" id="IPR015507">
    <property type="entry name" value="rRNA-MeTfrase_E"/>
</dbReference>
<name>A0A813SP10_9BILA</name>
<dbReference type="Gene3D" id="3.40.50.150">
    <property type="entry name" value="Vaccinia Virus protein VP39"/>
    <property type="match status" value="1"/>
</dbReference>
<keyword evidence="12" id="KW-1185">Reference proteome</keyword>
<keyword evidence="2" id="KW-0698">rRNA processing</keyword>
<dbReference type="GO" id="GO:0008650">
    <property type="term" value="F:rRNA (uridine-2'-O-)-methyltransferase activity"/>
    <property type="evidence" value="ECO:0007669"/>
    <property type="project" value="TreeGrafter"/>
</dbReference>
<evidence type="ECO:0000256" key="8">
    <source>
        <dbReference type="SAM" id="MobiDB-lite"/>
    </source>
</evidence>
<evidence type="ECO:0000313" key="11">
    <source>
        <dbReference type="EMBL" id="CAF3582632.1"/>
    </source>
</evidence>
<evidence type="ECO:0000256" key="7">
    <source>
        <dbReference type="PIRSR" id="PIRSR005461-1"/>
    </source>
</evidence>
<dbReference type="InterPro" id="IPR029063">
    <property type="entry name" value="SAM-dependent_MTases_sf"/>
</dbReference>
<comment type="similarity">
    <text evidence="1">Belongs to the class I-like SAM-binding methyltransferase superfamily. RNA methyltransferase RlmE family.</text>
</comment>
<reference evidence="10" key="1">
    <citation type="submission" date="2021-02" db="EMBL/GenBank/DDBJ databases">
        <authorList>
            <person name="Nowell W R."/>
        </authorList>
    </citation>
    <scope>NUCLEOTIDE SEQUENCE</scope>
</reference>
<feature type="domain" description="Ribosomal RNA methyltransferase FtsJ" evidence="9">
    <location>
        <begin position="54"/>
        <end position="98"/>
    </location>
</feature>
<feature type="compositionally biased region" description="Basic and acidic residues" evidence="8">
    <location>
        <begin position="290"/>
        <end position="309"/>
    </location>
</feature>
<dbReference type="Pfam" id="PF01728">
    <property type="entry name" value="FtsJ"/>
    <property type="match status" value="2"/>
</dbReference>
<evidence type="ECO:0000256" key="1">
    <source>
        <dbReference type="ARBA" id="ARBA00009258"/>
    </source>
</evidence>
<dbReference type="HAMAP" id="MF_01547">
    <property type="entry name" value="RNA_methyltr_E"/>
    <property type="match status" value="1"/>
</dbReference>
<dbReference type="Proteomes" id="UP000663829">
    <property type="component" value="Unassembled WGS sequence"/>
</dbReference>
<dbReference type="PANTHER" id="PTHR10920">
    <property type="entry name" value="RIBOSOMAL RNA METHYLTRANSFERASE"/>
    <property type="match status" value="1"/>
</dbReference>
<keyword evidence="4" id="KW-0808">Transferase</keyword>
<evidence type="ECO:0000256" key="4">
    <source>
        <dbReference type="ARBA" id="ARBA00022679"/>
    </source>
</evidence>
<dbReference type="EMBL" id="CAJOBC010000410">
    <property type="protein sequence ID" value="CAF3582632.1"/>
    <property type="molecule type" value="Genomic_DNA"/>
</dbReference>
<dbReference type="PIRSF" id="PIRSF005461">
    <property type="entry name" value="23S_rRNA_mtase"/>
    <property type="match status" value="1"/>
</dbReference>
<evidence type="ECO:0000313" key="10">
    <source>
        <dbReference type="EMBL" id="CAF0797821.1"/>
    </source>
</evidence>
<feature type="domain" description="Ribosomal RNA methyltransferase FtsJ" evidence="9">
    <location>
        <begin position="146"/>
        <end position="287"/>
    </location>
</feature>
<evidence type="ECO:0000256" key="3">
    <source>
        <dbReference type="ARBA" id="ARBA00022603"/>
    </source>
</evidence>
<dbReference type="AlphaFoldDB" id="A0A813SP10"/>
<dbReference type="EMBL" id="CAJNOQ010000410">
    <property type="protein sequence ID" value="CAF0797821.1"/>
    <property type="molecule type" value="Genomic_DNA"/>
</dbReference>
<dbReference type="PANTHER" id="PTHR10920:SF18">
    <property type="entry name" value="RRNA METHYLTRANSFERASE 2, MITOCHONDRIAL"/>
    <property type="match status" value="1"/>
</dbReference>
<gene>
    <name evidence="10" type="ORF">GPM918_LOCUS3351</name>
    <name evidence="11" type="ORF">SRO942_LOCUS3351</name>
</gene>
<accession>A0A813SP10</accession>
<dbReference type="OrthoDB" id="20105at2759"/>
<evidence type="ECO:0000256" key="2">
    <source>
        <dbReference type="ARBA" id="ARBA00022552"/>
    </source>
</evidence>
<protein>
    <recommendedName>
        <fullName evidence="6">rRNA methyltransferase 2, mitochondrial</fullName>
    </recommendedName>
</protein>
<evidence type="ECO:0000256" key="5">
    <source>
        <dbReference type="ARBA" id="ARBA00022691"/>
    </source>
</evidence>
<evidence type="ECO:0000259" key="9">
    <source>
        <dbReference type="Pfam" id="PF01728"/>
    </source>
</evidence>
<evidence type="ECO:0000313" key="12">
    <source>
        <dbReference type="Proteomes" id="UP000663829"/>
    </source>
</evidence>
<feature type="active site" description="Proton acceptor" evidence="7">
    <location>
        <position position="244"/>
    </location>
</feature>
<sequence length="318" mass="36688">MLTVVCNKLSVSFLDGIVYFVYRSFSTTSVRCTKDWMYKHATDPYVRRSYKENYRARSAFKLIEINKLYNFIKPGHCVIDMGASPGAWSQVLAKQVNVKIHKKSLSSGNVVVKPAYEKIFATEDLVQTHYELNPSLVSSSYISDQNLKFGTVIALDREPMFEIAGVHIIDDWELKEDTFRECEQRLNILLTKLNIDKVNGIVSDMCPNITGHSSIDHPKIAELQNQALLFARKLLKQDGYFLCKMFNGDYLQELRTQMNEIFNNVHLIRPSATRNESSETYILGLKYKEEKEKSSSKQTEHENLVEEAKRVRRKKPIV</sequence>
<organism evidence="10 12">
    <name type="scientific">Didymodactylos carnosus</name>
    <dbReference type="NCBI Taxonomy" id="1234261"/>
    <lineage>
        <taxon>Eukaryota</taxon>
        <taxon>Metazoa</taxon>
        <taxon>Spiralia</taxon>
        <taxon>Gnathifera</taxon>
        <taxon>Rotifera</taxon>
        <taxon>Eurotatoria</taxon>
        <taxon>Bdelloidea</taxon>
        <taxon>Philodinida</taxon>
        <taxon>Philodinidae</taxon>
        <taxon>Didymodactylos</taxon>
    </lineage>
</organism>
<dbReference type="Proteomes" id="UP000681722">
    <property type="component" value="Unassembled WGS sequence"/>
</dbReference>
<comment type="caution">
    <text evidence="10">The sequence shown here is derived from an EMBL/GenBank/DDBJ whole genome shotgun (WGS) entry which is preliminary data.</text>
</comment>
<dbReference type="SUPFAM" id="SSF53335">
    <property type="entry name" value="S-adenosyl-L-methionine-dependent methyltransferases"/>
    <property type="match status" value="1"/>
</dbReference>
<dbReference type="InterPro" id="IPR002877">
    <property type="entry name" value="RNA_MeTrfase_FtsJ_dom"/>
</dbReference>
<feature type="region of interest" description="Disordered" evidence="8">
    <location>
        <begin position="290"/>
        <end position="318"/>
    </location>
</feature>